<comment type="catalytic activity">
    <reaction evidence="7 8">
        <text>guanosine(966) in 16S rRNA + S-adenosyl-L-methionine = N(2)-methylguanosine(966) in 16S rRNA + S-adenosyl-L-homocysteine + H(+)</text>
        <dbReference type="Rhea" id="RHEA:23548"/>
        <dbReference type="Rhea" id="RHEA-COMP:10211"/>
        <dbReference type="Rhea" id="RHEA-COMP:10212"/>
        <dbReference type="ChEBI" id="CHEBI:15378"/>
        <dbReference type="ChEBI" id="CHEBI:57856"/>
        <dbReference type="ChEBI" id="CHEBI:59789"/>
        <dbReference type="ChEBI" id="CHEBI:74269"/>
        <dbReference type="ChEBI" id="CHEBI:74481"/>
        <dbReference type="EC" id="2.1.1.171"/>
    </reaction>
</comment>
<name>A0A2P5SVV3_9GAMM</name>
<dbReference type="NCBIfam" id="TIGR00095">
    <property type="entry name" value="16S rRNA (guanine(966)-N(2))-methyltransferase RsmD"/>
    <property type="match status" value="1"/>
</dbReference>
<dbReference type="SUPFAM" id="SSF53335">
    <property type="entry name" value="S-adenosyl-L-methionine-dependent methyltransferases"/>
    <property type="match status" value="1"/>
</dbReference>
<dbReference type="OrthoDB" id="9803017at2"/>
<keyword evidence="8" id="KW-0949">S-adenosyl-L-methionine</keyword>
<evidence type="ECO:0000313" key="10">
    <source>
        <dbReference type="Proteomes" id="UP000296144"/>
    </source>
</evidence>
<keyword evidence="5 8" id="KW-0489">Methyltransferase</keyword>
<dbReference type="InterPro" id="IPR002052">
    <property type="entry name" value="DNA_methylase_N6_adenine_CS"/>
</dbReference>
<dbReference type="PANTHER" id="PTHR43542:SF1">
    <property type="entry name" value="METHYLTRANSFERASE"/>
    <property type="match status" value="1"/>
</dbReference>
<evidence type="ECO:0000256" key="4">
    <source>
        <dbReference type="ARBA" id="ARBA00013682"/>
    </source>
</evidence>
<accession>A0A2P5SVV3</accession>
<gene>
    <name evidence="9" type="primary">rsmD</name>
    <name evidence="9" type="ORF">CRV10_02460</name>
</gene>
<keyword evidence="8" id="KW-0698">rRNA processing</keyword>
<comment type="similarity">
    <text evidence="2 8">Belongs to the methyltransferase superfamily. RsmD family.</text>
</comment>
<dbReference type="EC" id="2.1.1.171" evidence="3 8"/>
<proteinExistence type="inferred from homology"/>
<dbReference type="Proteomes" id="UP000296144">
    <property type="component" value="Unassembled WGS sequence"/>
</dbReference>
<dbReference type="InterPro" id="IPR004398">
    <property type="entry name" value="RNA_MeTrfase_RsmD"/>
</dbReference>
<evidence type="ECO:0000256" key="1">
    <source>
        <dbReference type="ARBA" id="ARBA00002649"/>
    </source>
</evidence>
<dbReference type="PIRSF" id="PIRSF004553">
    <property type="entry name" value="CHP00095"/>
    <property type="match status" value="1"/>
</dbReference>
<keyword evidence="10" id="KW-1185">Reference proteome</keyword>
<reference evidence="9 10" key="1">
    <citation type="journal article" date="2018" name="Genome Biol. Evol.">
        <title>Cladogenesis and Genomic Streamlining in Extracellular Endosymbionts of Tropical Stink Bugs.</title>
        <authorList>
            <person name="Otero-Bravo A."/>
            <person name="Goffredi S."/>
            <person name="Sabree Z.L."/>
        </authorList>
    </citation>
    <scope>NUCLEOTIDE SEQUENCE [LARGE SCALE GENOMIC DNA]</scope>
    <source>
        <strain evidence="9 10">SoEL</strain>
    </source>
</reference>
<dbReference type="GO" id="GO:0003676">
    <property type="term" value="F:nucleic acid binding"/>
    <property type="evidence" value="ECO:0007669"/>
    <property type="project" value="InterPro"/>
</dbReference>
<dbReference type="AlphaFoldDB" id="A0A2P5SVV3"/>
<comment type="function">
    <text evidence="1 8">Specifically methylates the guanine in position 966 of 16S rRNA in the assembled 30S particle.</text>
</comment>
<protein>
    <recommendedName>
        <fullName evidence="4 8">Ribosomal RNA small subunit methyltransferase D</fullName>
        <ecNumber evidence="3 8">2.1.1.171</ecNumber>
    </recommendedName>
</protein>
<evidence type="ECO:0000256" key="3">
    <source>
        <dbReference type="ARBA" id="ARBA00012141"/>
    </source>
</evidence>
<dbReference type="PANTHER" id="PTHR43542">
    <property type="entry name" value="METHYLTRANSFERASE"/>
    <property type="match status" value="1"/>
</dbReference>
<evidence type="ECO:0000313" key="9">
    <source>
        <dbReference type="EMBL" id="PPI86468.1"/>
    </source>
</evidence>
<organism evidence="9 10">
    <name type="scientific">Candidatus Pantoea edessiphila</name>
    <dbReference type="NCBI Taxonomy" id="2044610"/>
    <lineage>
        <taxon>Bacteria</taxon>
        <taxon>Pseudomonadati</taxon>
        <taxon>Pseudomonadota</taxon>
        <taxon>Gammaproteobacteria</taxon>
        <taxon>Enterobacterales</taxon>
        <taxon>Erwiniaceae</taxon>
        <taxon>Pantoea</taxon>
    </lineage>
</organism>
<dbReference type="Pfam" id="PF03602">
    <property type="entry name" value="Cons_hypoth95"/>
    <property type="match status" value="1"/>
</dbReference>
<keyword evidence="6 8" id="KW-0808">Transferase</keyword>
<evidence type="ECO:0000256" key="2">
    <source>
        <dbReference type="ARBA" id="ARBA00005269"/>
    </source>
</evidence>
<dbReference type="CDD" id="cd02440">
    <property type="entry name" value="AdoMet_MTases"/>
    <property type="match status" value="1"/>
</dbReference>
<evidence type="ECO:0000256" key="8">
    <source>
        <dbReference type="PIRNR" id="PIRNR004553"/>
    </source>
</evidence>
<dbReference type="PROSITE" id="PS00092">
    <property type="entry name" value="N6_MTASE"/>
    <property type="match status" value="1"/>
</dbReference>
<comment type="caution">
    <text evidence="9">The sequence shown here is derived from an EMBL/GenBank/DDBJ whole genome shotgun (WGS) entry which is preliminary data.</text>
</comment>
<dbReference type="RefSeq" id="WP_136130256.1">
    <property type="nucleotide sequence ID" value="NZ_PDKU01000003.1"/>
</dbReference>
<sequence>MKKFYNNYYSGYIRIIGGKFRGYKLPVLNLKGLHPTSDRIRETLFNWLNPILEQSNCLDCFSGSGALGFEAISRYASYVIMLESNINAVKQLEKNLKNLKIFNGKIIKTNTLSWLKQRGKPFDVVFVDPPFDDNLVNKTVWLLNTFGWLNDDSLIYIENKIDIMIADIPINWKLYRRKTAGKVSFSLYHLNQ</sequence>
<dbReference type="EMBL" id="PDKU01000003">
    <property type="protein sequence ID" value="PPI86468.1"/>
    <property type="molecule type" value="Genomic_DNA"/>
</dbReference>
<evidence type="ECO:0000256" key="7">
    <source>
        <dbReference type="ARBA" id="ARBA00048326"/>
    </source>
</evidence>
<dbReference type="GO" id="GO:0052913">
    <property type="term" value="F:16S rRNA (guanine(966)-N(2))-methyltransferase activity"/>
    <property type="evidence" value="ECO:0007669"/>
    <property type="project" value="UniProtKB-EC"/>
</dbReference>
<dbReference type="InterPro" id="IPR029063">
    <property type="entry name" value="SAM-dependent_MTases_sf"/>
</dbReference>
<evidence type="ECO:0000256" key="6">
    <source>
        <dbReference type="ARBA" id="ARBA00022679"/>
    </source>
</evidence>
<evidence type="ECO:0000256" key="5">
    <source>
        <dbReference type="ARBA" id="ARBA00022603"/>
    </source>
</evidence>
<dbReference type="Gene3D" id="3.40.50.150">
    <property type="entry name" value="Vaccinia Virus protein VP39"/>
    <property type="match status" value="1"/>
</dbReference>